<dbReference type="PANTHER" id="PTHR11879">
    <property type="entry name" value="ASPARTATE AMINOTRANSFERASE"/>
    <property type="match status" value="1"/>
</dbReference>
<proteinExistence type="inferred from homology"/>
<dbReference type="Pfam" id="PF00155">
    <property type="entry name" value="Aminotran_1_2"/>
    <property type="match status" value="1"/>
</dbReference>
<dbReference type="GO" id="GO:0030170">
    <property type="term" value="F:pyridoxal phosphate binding"/>
    <property type="evidence" value="ECO:0007669"/>
    <property type="project" value="InterPro"/>
</dbReference>
<reference evidence="8 9" key="1">
    <citation type="submission" date="2022-12" db="EMBL/GenBank/DDBJ databases">
        <title>Dasania phycosphaerae sp. nov., isolated from particulate material of the south coast of Korea.</title>
        <authorList>
            <person name="Jiang Y."/>
        </authorList>
    </citation>
    <scope>NUCLEOTIDE SEQUENCE [LARGE SCALE GENOMIC DNA]</scope>
    <source>
        <strain evidence="8 9">GY-19</strain>
    </source>
</reference>
<dbReference type="InterPro" id="IPR015421">
    <property type="entry name" value="PyrdxlP-dep_Trfase_major"/>
</dbReference>
<evidence type="ECO:0000256" key="6">
    <source>
        <dbReference type="ARBA" id="ARBA00022898"/>
    </source>
</evidence>
<evidence type="ECO:0000256" key="1">
    <source>
        <dbReference type="ARBA" id="ARBA00001933"/>
    </source>
</evidence>
<keyword evidence="9" id="KW-1185">Reference proteome</keyword>
<evidence type="ECO:0000313" key="8">
    <source>
        <dbReference type="EMBL" id="MCZ0865543.1"/>
    </source>
</evidence>
<comment type="caution">
    <text evidence="8">The sequence shown here is derived from an EMBL/GenBank/DDBJ whole genome shotgun (WGS) entry which is preliminary data.</text>
</comment>
<dbReference type="AlphaFoldDB" id="A0A9J6RN00"/>
<comment type="cofactor">
    <cofactor evidence="1">
        <name>pyridoxal 5'-phosphate</name>
        <dbReference type="ChEBI" id="CHEBI:597326"/>
    </cofactor>
</comment>
<dbReference type="GO" id="GO:0004069">
    <property type="term" value="F:L-aspartate:2-oxoglutarate aminotransferase activity"/>
    <property type="evidence" value="ECO:0007669"/>
    <property type="project" value="TreeGrafter"/>
</dbReference>
<dbReference type="Gene3D" id="3.40.640.10">
    <property type="entry name" value="Type I PLP-dependent aspartate aminotransferase-like (Major domain)"/>
    <property type="match status" value="1"/>
</dbReference>
<keyword evidence="4 8" id="KW-0032">Aminotransferase</keyword>
<dbReference type="InterPro" id="IPR015422">
    <property type="entry name" value="PyrdxlP-dep_Trfase_small"/>
</dbReference>
<dbReference type="NCBIfam" id="NF006719">
    <property type="entry name" value="PRK09257.1"/>
    <property type="match status" value="1"/>
</dbReference>
<evidence type="ECO:0000256" key="5">
    <source>
        <dbReference type="ARBA" id="ARBA00022679"/>
    </source>
</evidence>
<evidence type="ECO:0000259" key="7">
    <source>
        <dbReference type="Pfam" id="PF00155"/>
    </source>
</evidence>
<keyword evidence="5" id="KW-0808">Transferase</keyword>
<dbReference type="GO" id="GO:0004838">
    <property type="term" value="F:L-tyrosine-2-oxoglutarate transaminase activity"/>
    <property type="evidence" value="ECO:0007669"/>
    <property type="project" value="TreeGrafter"/>
</dbReference>
<dbReference type="InterPro" id="IPR000796">
    <property type="entry name" value="Asp_trans"/>
</dbReference>
<feature type="domain" description="Aminotransferase class I/classII large" evidence="7">
    <location>
        <begin position="28"/>
        <end position="393"/>
    </location>
</feature>
<evidence type="ECO:0000256" key="2">
    <source>
        <dbReference type="ARBA" id="ARBA00007441"/>
    </source>
</evidence>
<dbReference type="RefSeq" id="WP_258331689.1">
    <property type="nucleotide sequence ID" value="NZ_JAPTGG010000007.1"/>
</dbReference>
<gene>
    <name evidence="8" type="ORF">O0V09_10045</name>
</gene>
<dbReference type="SUPFAM" id="SSF53383">
    <property type="entry name" value="PLP-dependent transferases"/>
    <property type="match status" value="1"/>
</dbReference>
<dbReference type="FunFam" id="3.40.640.10:FF:000066">
    <property type="entry name" value="Aspartate aminotransferase"/>
    <property type="match status" value="1"/>
</dbReference>
<dbReference type="InterPro" id="IPR004839">
    <property type="entry name" value="Aminotransferase_I/II_large"/>
</dbReference>
<evidence type="ECO:0000256" key="4">
    <source>
        <dbReference type="ARBA" id="ARBA00022576"/>
    </source>
</evidence>
<comment type="subunit">
    <text evidence="3">Homodimer.</text>
</comment>
<keyword evidence="6" id="KW-0663">Pyridoxal phosphate</keyword>
<dbReference type="Gene3D" id="3.90.1150.10">
    <property type="entry name" value="Aspartate Aminotransferase, domain 1"/>
    <property type="match status" value="1"/>
</dbReference>
<evidence type="ECO:0000313" key="9">
    <source>
        <dbReference type="Proteomes" id="UP001069090"/>
    </source>
</evidence>
<dbReference type="PANTHER" id="PTHR11879:SF22">
    <property type="entry name" value="ASPARTATE AMINOTRANSFERASE, MITOCHONDRIAL"/>
    <property type="match status" value="1"/>
</dbReference>
<accession>A0A9J6RN00</accession>
<dbReference type="EMBL" id="JAPTGG010000007">
    <property type="protein sequence ID" value="MCZ0865543.1"/>
    <property type="molecule type" value="Genomic_DNA"/>
</dbReference>
<dbReference type="GO" id="GO:0033585">
    <property type="term" value="P:L-phenylalanine biosynthetic process from chorismate via phenylpyruvate"/>
    <property type="evidence" value="ECO:0007669"/>
    <property type="project" value="TreeGrafter"/>
</dbReference>
<dbReference type="PRINTS" id="PR00799">
    <property type="entry name" value="TRANSAMINASE"/>
</dbReference>
<dbReference type="CDD" id="cd00609">
    <property type="entry name" value="AAT_like"/>
    <property type="match status" value="1"/>
</dbReference>
<name>A0A9J6RN00_9GAMM</name>
<comment type="similarity">
    <text evidence="2">Belongs to the class-I pyridoxal-phosphate-dependent aminotransferase family.</text>
</comment>
<dbReference type="GO" id="GO:0005829">
    <property type="term" value="C:cytosol"/>
    <property type="evidence" value="ECO:0007669"/>
    <property type="project" value="TreeGrafter"/>
</dbReference>
<evidence type="ECO:0000256" key="3">
    <source>
        <dbReference type="ARBA" id="ARBA00011738"/>
    </source>
</evidence>
<sequence>MFEQLALLPDDPILSLIGAFLQDNNPLKVDLGAGVYKDETGIAPILTTVKAAEHKYLSEQTSKTYTGIAGDMEYNHCIEQLIFGQQHPALQAQRISTIQTPGSSGGLYLAAQLIARSNPNSKLWLSQPTWDNHYAIFASANIATAAYPYYRIGQQTIDFEQMLNTLRDEAKAGDAVLLHGCCHNPSGADLSPQQWRDLTALVLEKDLVPVIDQAYQGFAHSLEEDAYGIRYMAEHLPELIVSASCSKNFTLYRERTGSISVLSSNSKQNRSIVSQLLAIARACYSIPPANGAAIVKTILMDEASRLAWQAEVETMRQRLLAMRTQLAEQLQQKQQQVDFSYLLKQHGMFSFLPLNTAQITALREQHSIYMVGSGRISFTGLTTANIDYAADAIAAVIK</sequence>
<dbReference type="Proteomes" id="UP001069090">
    <property type="component" value="Unassembled WGS sequence"/>
</dbReference>
<organism evidence="8 9">
    <name type="scientific">Dasania phycosphaerae</name>
    <dbReference type="NCBI Taxonomy" id="2950436"/>
    <lineage>
        <taxon>Bacteria</taxon>
        <taxon>Pseudomonadati</taxon>
        <taxon>Pseudomonadota</taxon>
        <taxon>Gammaproteobacteria</taxon>
        <taxon>Cellvibrionales</taxon>
        <taxon>Spongiibacteraceae</taxon>
        <taxon>Dasania</taxon>
    </lineage>
</organism>
<dbReference type="InterPro" id="IPR015424">
    <property type="entry name" value="PyrdxlP-dep_Trfase"/>
</dbReference>
<dbReference type="GO" id="GO:0042802">
    <property type="term" value="F:identical protein binding"/>
    <property type="evidence" value="ECO:0007669"/>
    <property type="project" value="TreeGrafter"/>
</dbReference>
<protein>
    <submittedName>
        <fullName evidence="8">Aspartate/tyrosine/aromatic aminotransferase</fullName>
    </submittedName>
</protein>